<keyword evidence="10" id="KW-1185">Reference proteome</keyword>
<dbReference type="Gene3D" id="3.30.1370.10">
    <property type="entry name" value="K Homology domain, type 1"/>
    <property type="match status" value="1"/>
</dbReference>
<evidence type="ECO:0000256" key="6">
    <source>
        <dbReference type="NCBIfam" id="TIGR03319"/>
    </source>
</evidence>
<feature type="coiled-coil region" evidence="7">
    <location>
        <begin position="29"/>
        <end position="176"/>
    </location>
</feature>
<dbReference type="InterPro" id="IPR006675">
    <property type="entry name" value="HDIG_dom"/>
</dbReference>
<dbReference type="InterPro" id="IPR004087">
    <property type="entry name" value="KH_dom"/>
</dbReference>
<dbReference type="Pfam" id="PF00013">
    <property type="entry name" value="KH_1"/>
    <property type="match status" value="1"/>
</dbReference>
<dbReference type="CDD" id="cd00077">
    <property type="entry name" value="HDc"/>
    <property type="match status" value="1"/>
</dbReference>
<organism evidence="9 10">
    <name type="scientific">Thermogemmatispora tikiterensis</name>
    <dbReference type="NCBI Taxonomy" id="1825093"/>
    <lineage>
        <taxon>Bacteria</taxon>
        <taxon>Bacillati</taxon>
        <taxon>Chloroflexota</taxon>
        <taxon>Ktedonobacteria</taxon>
        <taxon>Thermogemmatisporales</taxon>
        <taxon>Thermogemmatisporaceae</taxon>
        <taxon>Thermogemmatispora</taxon>
    </lineage>
</organism>
<evidence type="ECO:0000256" key="3">
    <source>
        <dbReference type="ARBA" id="ARBA00022801"/>
    </source>
</evidence>
<gene>
    <name evidence="5" type="primary">rny</name>
    <name evidence="9" type="ORF">A4R35_17485</name>
</gene>
<keyword evidence="4 5" id="KW-0694">RNA-binding</keyword>
<keyword evidence="3 5" id="KW-0378">Hydrolase</keyword>
<dbReference type="NCBIfam" id="TIGR00277">
    <property type="entry name" value="HDIG"/>
    <property type="match status" value="1"/>
</dbReference>
<evidence type="ECO:0000256" key="7">
    <source>
        <dbReference type="SAM" id="Coils"/>
    </source>
</evidence>
<reference evidence="9 10" key="1">
    <citation type="submission" date="2016-08" db="EMBL/GenBank/DDBJ databases">
        <title>Analysis of Carbohydrate Active Enzymes in Thermogemmatispora T81 Reveals Carbohydrate Degradation Ability.</title>
        <authorList>
            <person name="Tomazini A."/>
            <person name="Lal S."/>
            <person name="Stott M."/>
            <person name="Henrissat B."/>
            <person name="Polikarpov I."/>
            <person name="Sparling R."/>
            <person name="Levin D.B."/>
        </authorList>
    </citation>
    <scope>NUCLEOTIDE SEQUENCE [LARGE SCALE GENOMIC DNA]</scope>
    <source>
        <strain evidence="9 10">T81</strain>
    </source>
</reference>
<dbReference type="SUPFAM" id="SSF54791">
    <property type="entry name" value="Eukaryotic type KH-domain (KH-domain type I)"/>
    <property type="match status" value="1"/>
</dbReference>
<dbReference type="Pfam" id="PF01966">
    <property type="entry name" value="HD"/>
    <property type="match status" value="1"/>
</dbReference>
<dbReference type="EC" id="3.1.-.-" evidence="5 6"/>
<proteinExistence type="inferred from homology"/>
<evidence type="ECO:0000259" key="8">
    <source>
        <dbReference type="PROSITE" id="PS51831"/>
    </source>
</evidence>
<dbReference type="SMART" id="SM00471">
    <property type="entry name" value="HDc"/>
    <property type="match status" value="1"/>
</dbReference>
<protein>
    <recommendedName>
        <fullName evidence="5 6">Ribonuclease Y</fullName>
        <shortName evidence="5">RNase Y</shortName>
        <ecNumber evidence="5 6">3.1.-.-</ecNumber>
    </recommendedName>
</protein>
<dbReference type="EMBL" id="MCIF01000002">
    <property type="protein sequence ID" value="RAQ97336.1"/>
    <property type="molecule type" value="Genomic_DNA"/>
</dbReference>
<dbReference type="Gene3D" id="1.10.3210.10">
    <property type="entry name" value="Hypothetical protein af1432"/>
    <property type="match status" value="1"/>
</dbReference>
<dbReference type="InterPro" id="IPR003607">
    <property type="entry name" value="HD/PDEase_dom"/>
</dbReference>
<evidence type="ECO:0000256" key="4">
    <source>
        <dbReference type="ARBA" id="ARBA00022884"/>
    </source>
</evidence>
<evidence type="ECO:0000313" key="10">
    <source>
        <dbReference type="Proteomes" id="UP000248706"/>
    </source>
</evidence>
<feature type="domain" description="HD" evidence="8">
    <location>
        <begin position="324"/>
        <end position="418"/>
    </location>
</feature>
<evidence type="ECO:0000313" key="9">
    <source>
        <dbReference type="EMBL" id="RAQ97336.1"/>
    </source>
</evidence>
<dbReference type="PANTHER" id="PTHR12826:SF15">
    <property type="entry name" value="RIBONUCLEASE Y"/>
    <property type="match status" value="1"/>
</dbReference>
<dbReference type="GO" id="GO:0005886">
    <property type="term" value="C:plasma membrane"/>
    <property type="evidence" value="ECO:0007669"/>
    <property type="project" value="UniProtKB-UniRule"/>
</dbReference>
<dbReference type="InterPro" id="IPR006674">
    <property type="entry name" value="HD_domain"/>
</dbReference>
<dbReference type="InterPro" id="IPR022711">
    <property type="entry name" value="RNase_Y_N"/>
</dbReference>
<dbReference type="AlphaFoldDB" id="A0A328VHU6"/>
<name>A0A328VHU6_9CHLR</name>
<dbReference type="GO" id="GO:0004521">
    <property type="term" value="F:RNA endonuclease activity"/>
    <property type="evidence" value="ECO:0007669"/>
    <property type="project" value="UniProtKB-UniRule"/>
</dbReference>
<dbReference type="GO" id="GO:0003723">
    <property type="term" value="F:RNA binding"/>
    <property type="evidence" value="ECO:0007669"/>
    <property type="project" value="UniProtKB-UniRule"/>
</dbReference>
<dbReference type="HAMAP" id="MF_00335">
    <property type="entry name" value="RNase_Y"/>
    <property type="match status" value="1"/>
</dbReference>
<evidence type="ECO:0000256" key="1">
    <source>
        <dbReference type="ARBA" id="ARBA00022722"/>
    </source>
</evidence>
<dbReference type="PANTHER" id="PTHR12826">
    <property type="entry name" value="RIBONUCLEASE Y"/>
    <property type="match status" value="1"/>
</dbReference>
<dbReference type="Proteomes" id="UP000248706">
    <property type="component" value="Unassembled WGS sequence"/>
</dbReference>
<dbReference type="InterPro" id="IPR036612">
    <property type="entry name" value="KH_dom_type_1_sf"/>
</dbReference>
<dbReference type="GO" id="GO:0016787">
    <property type="term" value="F:hydrolase activity"/>
    <property type="evidence" value="ECO:0007669"/>
    <property type="project" value="UniProtKB-KW"/>
</dbReference>
<dbReference type="SUPFAM" id="SSF109604">
    <property type="entry name" value="HD-domain/PDEase-like"/>
    <property type="match status" value="1"/>
</dbReference>
<accession>A0A328VHU6</accession>
<dbReference type="InterPro" id="IPR004088">
    <property type="entry name" value="KH_dom_type_1"/>
</dbReference>
<dbReference type="PROSITE" id="PS50084">
    <property type="entry name" value="KH_TYPE_1"/>
    <property type="match status" value="1"/>
</dbReference>
<comment type="function">
    <text evidence="5">Endoribonuclease that initiates mRNA decay.</text>
</comment>
<evidence type="ECO:0000256" key="5">
    <source>
        <dbReference type="HAMAP-Rule" id="MF_00335"/>
    </source>
</evidence>
<dbReference type="Pfam" id="PF12072">
    <property type="entry name" value="RNase_Y_N"/>
    <property type="match status" value="1"/>
</dbReference>
<keyword evidence="1 5" id="KW-0540">Nuclease</keyword>
<keyword evidence="2 5" id="KW-0255">Endonuclease</keyword>
<comment type="caution">
    <text evidence="9">The sequence shown here is derived from an EMBL/GenBank/DDBJ whole genome shotgun (WGS) entry which is preliminary data.</text>
</comment>
<comment type="similarity">
    <text evidence="5">Belongs to the RNase Y family.</text>
</comment>
<dbReference type="InterPro" id="IPR017705">
    <property type="entry name" value="Ribonuclease_Y"/>
</dbReference>
<dbReference type="GO" id="GO:0006402">
    <property type="term" value="P:mRNA catabolic process"/>
    <property type="evidence" value="ECO:0007669"/>
    <property type="project" value="UniProtKB-UniRule"/>
</dbReference>
<evidence type="ECO:0000256" key="2">
    <source>
        <dbReference type="ARBA" id="ARBA00022759"/>
    </source>
</evidence>
<sequence>MILAALLGAGIALVIGYRLGEARNKSKFEERLRLEKEASERLLLEMQQQQREALHEAREETARFRATIERENAERRAELQRQERRLQQKEESLERKIEALEQRERRLQARERAVEELRQEVEELKRQQQSELERISHLSEEEARELLLSRMEALVRAEASRRARIIEEEAREEAEARAREIITLAIQRCASDQVSEAVVSVVPLPNEEMKGRIIGREGRNIRALEAATGVDLIIDDTPEAVILSGFDPVRREVARLALNRLILDGRIHPTRIEDVVAKAQQEVDSIIREAGERAAMEANVHGLQPELLKILGRLHFRTSYGQNVLAHSVEVAILAGTIAHELGADVNVCKTAALLHDIGKAIDQEVEGPHAVVGGEIARRFGKSPKIIHAMVAHHASEMEPQSLEAAIVQAADAISAARPGARRETIDLYLKRLEALESIANSFPGVEKSFAIQAGREVRIIVKPDEIDEYGANRLASEIAHKIEESLDYPGQIKVCVVRETRAVDYAR</sequence>
<dbReference type="CDD" id="cd22431">
    <property type="entry name" value="KH-I_RNaseY"/>
    <property type="match status" value="1"/>
</dbReference>
<dbReference type="SMART" id="SM00322">
    <property type="entry name" value="KH"/>
    <property type="match status" value="1"/>
</dbReference>
<dbReference type="OrthoDB" id="9803205at2"/>
<dbReference type="NCBIfam" id="TIGR03319">
    <property type="entry name" value="RNase_Y"/>
    <property type="match status" value="1"/>
</dbReference>
<dbReference type="PROSITE" id="PS51831">
    <property type="entry name" value="HD"/>
    <property type="match status" value="1"/>
</dbReference>
<keyword evidence="7" id="KW-0175">Coiled coil</keyword>